<reference evidence="1" key="1">
    <citation type="submission" date="2020-07" db="EMBL/GenBank/DDBJ databases">
        <authorList>
            <person name="Camacho E."/>
        </authorList>
    </citation>
    <scope>NUCLEOTIDE SEQUENCE</scope>
    <source>
        <strain evidence="1">MPO218</strain>
    </source>
</reference>
<proteinExistence type="predicted"/>
<dbReference type="Proteomes" id="UP000664914">
    <property type="component" value="Chromosome"/>
</dbReference>
<evidence type="ECO:0000313" key="2">
    <source>
        <dbReference type="Proteomes" id="UP000664914"/>
    </source>
</evidence>
<protein>
    <submittedName>
        <fullName evidence="1">Uncharacterized protein</fullName>
    </submittedName>
</protein>
<accession>A0A975HFD8</accession>
<sequence>MDRGDYLDGLRRAYLSEIGGAAFARAFAAGDRTPVERESCALMERLETMTARIVAPLVETRSDRDAIDRAERRGEAQAEQLATWAAFIDRAAHGLDDHVDAFARLRDAAPAADRPALDLLVGHEIALQRFGEASLASDHDPNEPLRRAIAAAERHLSARP</sequence>
<organism evidence="1 2">
    <name type="scientific">Rhizorhabdus wittichii</name>
    <dbReference type="NCBI Taxonomy" id="160791"/>
    <lineage>
        <taxon>Bacteria</taxon>
        <taxon>Pseudomonadati</taxon>
        <taxon>Pseudomonadota</taxon>
        <taxon>Alphaproteobacteria</taxon>
        <taxon>Sphingomonadales</taxon>
        <taxon>Sphingomonadaceae</taxon>
        <taxon>Rhizorhabdus</taxon>
    </lineage>
</organism>
<reference evidence="1" key="2">
    <citation type="submission" date="2021-04" db="EMBL/GenBank/DDBJ databases">
        <title>Isolation and genomic analysis of the ibuprofen-degrading bacterium Sphingomonas strain MPO218.</title>
        <authorList>
            <person name="Aulestia M."/>
            <person name="Flores A."/>
            <person name="Mangas E.L."/>
            <person name="Perez-Pulido A.J."/>
            <person name="Santero E."/>
            <person name="Camacho E.M."/>
        </authorList>
    </citation>
    <scope>NUCLEOTIDE SEQUENCE</scope>
    <source>
        <strain evidence="1">MPO218</strain>
    </source>
</reference>
<gene>
    <name evidence="1" type="ORF">HRJ34_07285</name>
</gene>
<dbReference type="EMBL" id="CP059319">
    <property type="protein sequence ID" value="QTH23292.1"/>
    <property type="molecule type" value="Genomic_DNA"/>
</dbReference>
<dbReference type="RefSeq" id="WP_208633722.1">
    <property type="nucleotide sequence ID" value="NZ_CP059319.1"/>
</dbReference>
<evidence type="ECO:0000313" key="1">
    <source>
        <dbReference type="EMBL" id="QTH23292.1"/>
    </source>
</evidence>
<dbReference type="AlphaFoldDB" id="A0A975HFD8"/>
<name>A0A975HFD8_9SPHN</name>